<reference evidence="1" key="1">
    <citation type="submission" date="2018-02" db="EMBL/GenBank/DDBJ databases">
        <title>Rhizophora mucronata_Transcriptome.</title>
        <authorList>
            <person name="Meera S.P."/>
            <person name="Sreeshan A."/>
            <person name="Augustine A."/>
        </authorList>
    </citation>
    <scope>NUCLEOTIDE SEQUENCE</scope>
    <source>
        <tissue evidence="1">Leaf</tissue>
    </source>
</reference>
<accession>A0A2P2LAV0</accession>
<name>A0A2P2LAV0_RHIMU</name>
<proteinExistence type="predicted"/>
<evidence type="ECO:0000313" key="1">
    <source>
        <dbReference type="EMBL" id="MBX15107.1"/>
    </source>
</evidence>
<sequence length="101" mass="11567">MQAASLVVHFYTLPATSCSLVVAPFRSQCHGMGLTPFPMQLTFKSLHKPCVCENYHCFFLSFFSKIRIKGSHHHLEGHCNIQFHKLSILIWVIVFLPTLFC</sequence>
<dbReference type="EMBL" id="GGEC01034623">
    <property type="protein sequence ID" value="MBX15107.1"/>
    <property type="molecule type" value="Transcribed_RNA"/>
</dbReference>
<dbReference type="AlphaFoldDB" id="A0A2P2LAV0"/>
<organism evidence="1">
    <name type="scientific">Rhizophora mucronata</name>
    <name type="common">Asiatic mangrove</name>
    <dbReference type="NCBI Taxonomy" id="61149"/>
    <lineage>
        <taxon>Eukaryota</taxon>
        <taxon>Viridiplantae</taxon>
        <taxon>Streptophyta</taxon>
        <taxon>Embryophyta</taxon>
        <taxon>Tracheophyta</taxon>
        <taxon>Spermatophyta</taxon>
        <taxon>Magnoliopsida</taxon>
        <taxon>eudicotyledons</taxon>
        <taxon>Gunneridae</taxon>
        <taxon>Pentapetalae</taxon>
        <taxon>rosids</taxon>
        <taxon>fabids</taxon>
        <taxon>Malpighiales</taxon>
        <taxon>Rhizophoraceae</taxon>
        <taxon>Rhizophora</taxon>
    </lineage>
</organism>
<protein>
    <submittedName>
        <fullName evidence="1">Uncharacterized protein MANES_17G064900</fullName>
    </submittedName>
</protein>